<name>A0A0S3UMU2_PREIN</name>
<evidence type="ECO:0000259" key="1">
    <source>
        <dbReference type="Pfam" id="PF14279"/>
    </source>
</evidence>
<dbReference type="Pfam" id="PF14279">
    <property type="entry name" value="HNH_5"/>
    <property type="match status" value="1"/>
</dbReference>
<reference evidence="2 3" key="1">
    <citation type="journal article" date="2016" name="DNA Res.">
        <title>The complete genome sequencing of Prevotella intermedia strain OMA14 and a subsequent fine-scale, intra-species genomic comparison reveal an unusual amplification of conjugative and mobile transposons and identify a novel Prevotella-lineage-specific repeat.</title>
        <authorList>
            <person name="Naito M."/>
            <person name="Ogura Y."/>
            <person name="Itoh T."/>
            <person name="Shoji M."/>
            <person name="Okamoto M."/>
            <person name="Hayashi T."/>
            <person name="Nakayama K."/>
        </authorList>
    </citation>
    <scope>NUCLEOTIDE SEQUENCE [LARGE SCALE GENOMIC DNA]</scope>
    <source>
        <strain evidence="2 3">OMA14</strain>
    </source>
</reference>
<dbReference type="InterPro" id="IPR029471">
    <property type="entry name" value="HNH_5"/>
</dbReference>
<dbReference type="AlphaFoldDB" id="A0A0S3UMU2"/>
<evidence type="ECO:0000313" key="2">
    <source>
        <dbReference type="EMBL" id="BAU18806.1"/>
    </source>
</evidence>
<protein>
    <recommendedName>
        <fullName evidence="1">HNH endonuclease 5 domain-containing protein</fullName>
    </recommendedName>
</protein>
<sequence length="300" mass="34721">MQCIFCHKDSSTSRSVEHIVPESLGNKLHVLSKGYVCDSCNHYFAVKIEKELLEQPYFRSYRFRNEILTKKDKLVKESAIFPSAFKSTEITMQTTDEGIIASFNDEDIVKIINKNDGKGIMITAGTLSPEYPSQIMSRFLAKCAYEYFLYSMGESNYDLCIQEFLAEDSDQLQSIREYARFGKGACWQYHQRRIYSEGTLFMDAEHNSPYELLHEMKLFATDVQHLDGGLTEVTLYYILAIGGIEYAICLNSPDISGYQRWLEEHYFHSPLEKETERKLSIGLSDINPILFKKDDNRFNK</sequence>
<accession>A0A0S3UMU2</accession>
<dbReference type="RefSeq" id="WP_096408597.1">
    <property type="nucleotide sequence ID" value="NZ_AP014598.1"/>
</dbReference>
<evidence type="ECO:0000313" key="3">
    <source>
        <dbReference type="Proteomes" id="UP000217431"/>
    </source>
</evidence>
<gene>
    <name evidence="2" type="ORF">PIOMA14_II_0301</name>
</gene>
<organism evidence="2 3">
    <name type="scientific">Prevotella intermedia</name>
    <dbReference type="NCBI Taxonomy" id="28131"/>
    <lineage>
        <taxon>Bacteria</taxon>
        <taxon>Pseudomonadati</taxon>
        <taxon>Bacteroidota</taxon>
        <taxon>Bacteroidia</taxon>
        <taxon>Bacteroidales</taxon>
        <taxon>Prevotellaceae</taxon>
        <taxon>Prevotella</taxon>
    </lineage>
</organism>
<feature type="domain" description="HNH endonuclease 5" evidence="1">
    <location>
        <begin position="3"/>
        <end position="55"/>
    </location>
</feature>
<dbReference type="EMBL" id="AP014598">
    <property type="protein sequence ID" value="BAU18806.1"/>
    <property type="molecule type" value="Genomic_DNA"/>
</dbReference>
<dbReference type="Proteomes" id="UP000217431">
    <property type="component" value="Chromosome II"/>
</dbReference>
<proteinExistence type="predicted"/>